<evidence type="ECO:0000259" key="1">
    <source>
        <dbReference type="Pfam" id="PF00934"/>
    </source>
</evidence>
<dbReference type="Pfam" id="PF08237">
    <property type="entry name" value="PE-PPE"/>
    <property type="match status" value="1"/>
</dbReference>
<dbReference type="InterPro" id="IPR000084">
    <property type="entry name" value="PE-PGRS_N"/>
</dbReference>
<protein>
    <submittedName>
        <fullName evidence="3">PE family protein</fullName>
    </submittedName>
</protein>
<dbReference type="Gene3D" id="1.10.287.850">
    <property type="entry name" value="HP0062-like domain"/>
    <property type="match status" value="1"/>
</dbReference>
<dbReference type="SUPFAM" id="SSF140459">
    <property type="entry name" value="PE/PPE dimer-like"/>
    <property type="match status" value="1"/>
</dbReference>
<feature type="domain" description="PE-PPE" evidence="2">
    <location>
        <begin position="159"/>
        <end position="380"/>
    </location>
</feature>
<dbReference type="Proteomes" id="UP000218067">
    <property type="component" value="Chromosome"/>
</dbReference>
<reference evidence="3 4" key="1">
    <citation type="submission" date="2016-08" db="EMBL/GenBank/DDBJ databases">
        <title>Complete genome sequence of Mycobacterium shinshuense, a subspecies of M. ulcerans.</title>
        <authorList>
            <person name="Yoshida M."/>
            <person name="Ogura Y."/>
            <person name="Hayashi T."/>
            <person name="Hoshino Y."/>
        </authorList>
    </citation>
    <scope>NUCLEOTIDE SEQUENCE [LARGE SCALE GENOMIC DNA]</scope>
    <source>
        <strain evidence="4">ATCC 33728</strain>
    </source>
</reference>
<evidence type="ECO:0000313" key="3">
    <source>
        <dbReference type="EMBL" id="BAV43568.1"/>
    </source>
</evidence>
<organism evidence="3 4">
    <name type="scientific">Mycobacterium ulcerans subsp. shinshuense</name>
    <dbReference type="NCBI Taxonomy" id="1124626"/>
    <lineage>
        <taxon>Bacteria</taxon>
        <taxon>Bacillati</taxon>
        <taxon>Actinomycetota</taxon>
        <taxon>Actinomycetes</taxon>
        <taxon>Mycobacteriales</taxon>
        <taxon>Mycobacteriaceae</taxon>
        <taxon>Mycobacterium</taxon>
        <taxon>Mycobacterium ulcerans group</taxon>
    </lineage>
</organism>
<feature type="domain" description="PE" evidence="1">
    <location>
        <begin position="5"/>
        <end position="93"/>
    </location>
</feature>
<proteinExistence type="predicted"/>
<dbReference type="RefSeq" id="WP_096372028.1">
    <property type="nucleotide sequence ID" value="NZ_AP017624.1"/>
</dbReference>
<dbReference type="AlphaFoldDB" id="A0A1B4Y924"/>
<dbReference type="InterPro" id="IPR038332">
    <property type="entry name" value="PPE_sf"/>
</dbReference>
<evidence type="ECO:0000259" key="2">
    <source>
        <dbReference type="Pfam" id="PF08237"/>
    </source>
</evidence>
<name>A0A1B4Y924_MYCUL</name>
<dbReference type="EMBL" id="AP017624">
    <property type="protein sequence ID" value="BAV43568.1"/>
    <property type="molecule type" value="Genomic_DNA"/>
</dbReference>
<sequence>MSYLLAEPELLASVATEIDGIGSAISTAGTAAAGPTSSLLAAAGDEVSGAIANLFSVYGRECQAVLAQVEAFRSEFAQTLAAAGVAYAQTEAASLAALRDALGIPSAAPAVSSASTIPPFTANLTSLFLGPTGVPIPDESYVQAANNLFVRSSDILRPLYTPEELYPLTGVKSLTLNASVEEGLTILDNAIMAQLTIPGNSVTVFGYSQSAIIASLEMQKLAALGPSAPTASQLNFVLVGNEMNPNGGMLARFPDLSLPSLGLTFYGATPSDTIYPTVIYTLEYDGFADFSRYPLNFIADLNAVMGIPFVHVKSLDLTAAQVDSAIELPTSPGYSGVTSYYVIPTENLPLLEPLRAIPVIGNPLANLIQPDLKVIVNLGYGDPNYGYSTSYADVRTPFGLFPDVSPGTIVDALAAGTQEGIQDFTADLQAMFGQPIPTPDIVPPTPADILGKLSELPSPAQVVNTLTAVVANDYAVLLPTADIGLVVVTTLPLYSTQLFFDQLLQGNLIDAFGYPIAATVGLLTIGGAVEFLTIAAAAQTTVHDIGSLIP</sequence>
<dbReference type="GeneID" id="93439244"/>
<dbReference type="InterPro" id="IPR013228">
    <property type="entry name" value="PE-PPE_C"/>
</dbReference>
<evidence type="ECO:0000313" key="4">
    <source>
        <dbReference type="Proteomes" id="UP000218067"/>
    </source>
</evidence>
<gene>
    <name evidence="3" type="ORF">SHTP_4685</name>
</gene>
<dbReference type="Pfam" id="PF00934">
    <property type="entry name" value="PE"/>
    <property type="match status" value="1"/>
</dbReference>
<accession>A0A1B4Y924</accession>